<dbReference type="InterPro" id="IPR011992">
    <property type="entry name" value="EF-hand-dom_pair"/>
</dbReference>
<dbReference type="PROSITE" id="PS50222">
    <property type="entry name" value="EF_HAND_2"/>
    <property type="match status" value="1"/>
</dbReference>
<accession>A0ABT0YV30</accession>
<feature type="region of interest" description="Disordered" evidence="1">
    <location>
        <begin position="92"/>
        <end position="113"/>
    </location>
</feature>
<comment type="caution">
    <text evidence="4">The sequence shown here is derived from an EMBL/GenBank/DDBJ whole genome shotgun (WGS) entry which is preliminary data.</text>
</comment>
<feature type="chain" id="PRO_5045291685" evidence="2">
    <location>
        <begin position="38"/>
        <end position="113"/>
    </location>
</feature>
<reference evidence="4" key="1">
    <citation type="submission" date="2022-05" db="EMBL/GenBank/DDBJ databases">
        <title>Schlegelella sp. nov., isolated from mangrove soil.</title>
        <authorList>
            <person name="Liu Y."/>
            <person name="Ge X."/>
            <person name="Liu W."/>
        </authorList>
    </citation>
    <scope>NUCLEOTIDE SEQUENCE</scope>
    <source>
        <strain evidence="4">S2-27</strain>
    </source>
</reference>
<evidence type="ECO:0000313" key="4">
    <source>
        <dbReference type="EMBL" id="MCM5682616.1"/>
    </source>
</evidence>
<dbReference type="Pfam" id="PF13202">
    <property type="entry name" value="EF-hand_5"/>
    <property type="match status" value="2"/>
</dbReference>
<sequence length="113" mass="12007">MSRSIHRAGCRVDHGVVLQAKRVLAVTLGALALSAHAQTQPSITPTPAAQQAPKQDAIQRLFSRVDTDGDGRLSAEEATRLPAISARFDEIDANRDGGLDPDEFHTGATAPVR</sequence>
<feature type="domain" description="EF-hand" evidence="3">
    <location>
        <begin position="53"/>
        <end position="88"/>
    </location>
</feature>
<protein>
    <submittedName>
        <fullName evidence="4">EF-hand domain-containing protein</fullName>
    </submittedName>
</protein>
<dbReference type="SUPFAM" id="SSF47473">
    <property type="entry name" value="EF-hand"/>
    <property type="match status" value="1"/>
</dbReference>
<keyword evidence="2" id="KW-0732">Signal</keyword>
<keyword evidence="5" id="KW-1185">Reference proteome</keyword>
<feature type="signal peptide" evidence="2">
    <location>
        <begin position="1"/>
        <end position="37"/>
    </location>
</feature>
<evidence type="ECO:0000256" key="1">
    <source>
        <dbReference type="SAM" id="MobiDB-lite"/>
    </source>
</evidence>
<evidence type="ECO:0000256" key="2">
    <source>
        <dbReference type="SAM" id="SignalP"/>
    </source>
</evidence>
<feature type="compositionally biased region" description="Basic and acidic residues" evidence="1">
    <location>
        <begin position="92"/>
        <end position="105"/>
    </location>
</feature>
<dbReference type="Proteomes" id="UP001165541">
    <property type="component" value="Unassembled WGS sequence"/>
</dbReference>
<dbReference type="Gene3D" id="1.10.238.10">
    <property type="entry name" value="EF-hand"/>
    <property type="match status" value="1"/>
</dbReference>
<dbReference type="RefSeq" id="WP_251781160.1">
    <property type="nucleotide sequence ID" value="NZ_JAMKFE010000021.1"/>
</dbReference>
<dbReference type="CDD" id="cd00051">
    <property type="entry name" value="EFh"/>
    <property type="match status" value="1"/>
</dbReference>
<proteinExistence type="predicted"/>
<dbReference type="EMBL" id="JAMKFE010000021">
    <property type="protein sequence ID" value="MCM5682616.1"/>
    <property type="molecule type" value="Genomic_DNA"/>
</dbReference>
<dbReference type="InterPro" id="IPR002048">
    <property type="entry name" value="EF_hand_dom"/>
</dbReference>
<dbReference type="SMART" id="SM00054">
    <property type="entry name" value="EFh"/>
    <property type="match status" value="2"/>
</dbReference>
<evidence type="ECO:0000259" key="3">
    <source>
        <dbReference type="PROSITE" id="PS50222"/>
    </source>
</evidence>
<organism evidence="4 5">
    <name type="scientific">Caldimonas mangrovi</name>
    <dbReference type="NCBI Taxonomy" id="2944811"/>
    <lineage>
        <taxon>Bacteria</taxon>
        <taxon>Pseudomonadati</taxon>
        <taxon>Pseudomonadota</taxon>
        <taxon>Betaproteobacteria</taxon>
        <taxon>Burkholderiales</taxon>
        <taxon>Sphaerotilaceae</taxon>
        <taxon>Caldimonas</taxon>
    </lineage>
</organism>
<evidence type="ECO:0000313" key="5">
    <source>
        <dbReference type="Proteomes" id="UP001165541"/>
    </source>
</evidence>
<name>A0ABT0YV30_9BURK</name>
<gene>
    <name evidence="4" type="ORF">M8A51_24050</name>
</gene>